<feature type="transmembrane region" description="Helical" evidence="13">
    <location>
        <begin position="421"/>
        <end position="443"/>
    </location>
</feature>
<dbReference type="GO" id="GO:0015297">
    <property type="term" value="F:antiporter activity"/>
    <property type="evidence" value="ECO:0007669"/>
    <property type="project" value="UniProtKB-KW"/>
</dbReference>
<evidence type="ECO:0000256" key="8">
    <source>
        <dbReference type="ARBA" id="ARBA00022692"/>
    </source>
</evidence>
<evidence type="ECO:0000256" key="12">
    <source>
        <dbReference type="ARBA" id="ARBA00031636"/>
    </source>
</evidence>
<evidence type="ECO:0000313" key="14">
    <source>
        <dbReference type="EMBL" id="RDY29018.1"/>
    </source>
</evidence>
<keyword evidence="5" id="KW-0813">Transport</keyword>
<dbReference type="GO" id="GO:0042910">
    <property type="term" value="F:xenobiotic transmembrane transporter activity"/>
    <property type="evidence" value="ECO:0007669"/>
    <property type="project" value="InterPro"/>
</dbReference>
<keyword evidence="7" id="KW-1003">Cell membrane</keyword>
<sequence>MKNRIDLTQGKITEKLIKLSLPIMGTSFIQMAYNMIDMMWVGKLGSNAVASVGTAGFYPWLAMAFIMFSKVGGEIKVAQSIGENNLKSTKSYIKSAIEINIILAFLYTLTLLIFNKQLIGLFNLGDIEVIENSKQYLIIMAFGMVFYFINPVFTAIFNGLGNSKTPFKINTIGLISNIILDPLLIFGIGPIPGLGVAGAAIATVAAQIVVFLCFLIIIFKSKEAYFKIKLFKNIEMQYYKVLYKLGLPVAVQSGMFTVFSMVLGVIVASFGPVAVAVQKVGSQIEAISWMSAEGLAVALGSFVGQNYGAKKYDRINKGCKIALIVSLIWGTFTTLVLIFLGKPIFSMFINENDAIIKGAIYLEILGFSQLFMCLEIITAGAFRGLGRTFIPSVIITVFTGMRLPLAYLISKPEILGLNGVWWSITLSSVVKGVLMIIIFVFLLKTKKLYNTSEEKIENKQSVLN</sequence>
<dbReference type="GO" id="GO:0005886">
    <property type="term" value="C:plasma membrane"/>
    <property type="evidence" value="ECO:0007669"/>
    <property type="project" value="UniProtKB-SubCell"/>
</dbReference>
<feature type="transmembrane region" description="Helical" evidence="13">
    <location>
        <begin position="389"/>
        <end position="409"/>
    </location>
</feature>
<dbReference type="RefSeq" id="WP_094366865.1">
    <property type="nucleotide sequence ID" value="NZ_NOJY02000004.1"/>
</dbReference>
<feature type="transmembrane region" description="Helical" evidence="13">
    <location>
        <begin position="96"/>
        <end position="115"/>
    </location>
</feature>
<name>A0A371J8M7_9FIRM</name>
<comment type="subcellular location">
    <subcellularLocation>
        <location evidence="2">Cell membrane</location>
        <topology evidence="2">Multi-pass membrane protein</topology>
    </subcellularLocation>
</comment>
<dbReference type="EMBL" id="NOJY02000004">
    <property type="protein sequence ID" value="RDY29018.1"/>
    <property type="molecule type" value="Genomic_DNA"/>
</dbReference>
<feature type="transmembrane region" description="Helical" evidence="13">
    <location>
        <begin position="169"/>
        <end position="188"/>
    </location>
</feature>
<evidence type="ECO:0000256" key="7">
    <source>
        <dbReference type="ARBA" id="ARBA00022475"/>
    </source>
</evidence>
<evidence type="ECO:0000256" key="1">
    <source>
        <dbReference type="ARBA" id="ARBA00003408"/>
    </source>
</evidence>
<organism evidence="14 15">
    <name type="scientific">Romboutsia weinsteinii</name>
    <dbReference type="NCBI Taxonomy" id="2020949"/>
    <lineage>
        <taxon>Bacteria</taxon>
        <taxon>Bacillati</taxon>
        <taxon>Bacillota</taxon>
        <taxon>Clostridia</taxon>
        <taxon>Peptostreptococcales</taxon>
        <taxon>Peptostreptococcaceae</taxon>
        <taxon>Romboutsia</taxon>
    </lineage>
</organism>
<keyword evidence="6" id="KW-0050">Antiport</keyword>
<dbReference type="InterPro" id="IPR048279">
    <property type="entry name" value="MdtK-like"/>
</dbReference>
<keyword evidence="9 13" id="KW-1133">Transmembrane helix</keyword>
<dbReference type="PANTHER" id="PTHR43298">
    <property type="entry name" value="MULTIDRUG RESISTANCE PROTEIN NORM-RELATED"/>
    <property type="match status" value="1"/>
</dbReference>
<evidence type="ECO:0000256" key="10">
    <source>
        <dbReference type="ARBA" id="ARBA00023065"/>
    </source>
</evidence>
<feature type="transmembrane region" description="Helical" evidence="13">
    <location>
        <begin position="16"/>
        <end position="36"/>
    </location>
</feature>
<gene>
    <name evidence="14" type="ORF">CHL78_003605</name>
</gene>
<dbReference type="Proteomes" id="UP000215694">
    <property type="component" value="Unassembled WGS sequence"/>
</dbReference>
<dbReference type="OrthoDB" id="9776324at2"/>
<evidence type="ECO:0000256" key="6">
    <source>
        <dbReference type="ARBA" id="ARBA00022449"/>
    </source>
</evidence>
<feature type="transmembrane region" description="Helical" evidence="13">
    <location>
        <begin position="135"/>
        <end position="157"/>
    </location>
</feature>
<evidence type="ECO:0000256" key="2">
    <source>
        <dbReference type="ARBA" id="ARBA00004651"/>
    </source>
</evidence>
<evidence type="ECO:0000256" key="3">
    <source>
        <dbReference type="ARBA" id="ARBA00010199"/>
    </source>
</evidence>
<dbReference type="GO" id="GO:0006811">
    <property type="term" value="P:monoatomic ion transport"/>
    <property type="evidence" value="ECO:0007669"/>
    <property type="project" value="UniProtKB-KW"/>
</dbReference>
<feature type="transmembrane region" description="Helical" evidence="13">
    <location>
        <begin position="321"/>
        <end position="340"/>
    </location>
</feature>
<evidence type="ECO:0000256" key="13">
    <source>
        <dbReference type="SAM" id="Phobius"/>
    </source>
</evidence>
<evidence type="ECO:0000256" key="4">
    <source>
        <dbReference type="ARBA" id="ARBA00020268"/>
    </source>
</evidence>
<evidence type="ECO:0000256" key="5">
    <source>
        <dbReference type="ARBA" id="ARBA00022448"/>
    </source>
</evidence>
<dbReference type="AlphaFoldDB" id="A0A371J8M7"/>
<dbReference type="InterPro" id="IPR002528">
    <property type="entry name" value="MATE_fam"/>
</dbReference>
<dbReference type="PIRSF" id="PIRSF006603">
    <property type="entry name" value="DinF"/>
    <property type="match status" value="1"/>
</dbReference>
<proteinExistence type="inferred from homology"/>
<keyword evidence="10" id="KW-0406">Ion transport</keyword>
<reference evidence="14 15" key="1">
    <citation type="journal article" date="2017" name="Genome Announc.">
        <title>Draft Genome Sequence of Romboutsia weinsteinii sp. nov. Strain CCRI-19649(T) Isolated from Surface Water.</title>
        <authorList>
            <person name="Maheux A.F."/>
            <person name="Boudreau D.K."/>
            <person name="Berube E."/>
            <person name="Boissinot M."/>
            <person name="Cantin P."/>
            <person name="Raymond F."/>
            <person name="Corbeil J."/>
            <person name="Omar R.F."/>
            <person name="Bergeron M.G."/>
        </authorList>
    </citation>
    <scope>NUCLEOTIDE SEQUENCE [LARGE SCALE GENOMIC DNA]</scope>
    <source>
        <strain evidence="14 15">CCRI-19649</strain>
    </source>
</reference>
<keyword evidence="11 13" id="KW-0472">Membrane</keyword>
<feature type="transmembrane region" description="Helical" evidence="13">
    <location>
        <begin position="360"/>
        <end position="382"/>
    </location>
</feature>
<evidence type="ECO:0000256" key="9">
    <source>
        <dbReference type="ARBA" id="ARBA00022989"/>
    </source>
</evidence>
<comment type="caution">
    <text evidence="14">The sequence shown here is derived from an EMBL/GenBank/DDBJ whole genome shotgun (WGS) entry which is preliminary data.</text>
</comment>
<accession>A0A371J8M7</accession>
<keyword evidence="15" id="KW-1185">Reference proteome</keyword>
<feature type="transmembrane region" description="Helical" evidence="13">
    <location>
        <begin position="194"/>
        <end position="220"/>
    </location>
</feature>
<keyword evidence="8 13" id="KW-0812">Transmembrane</keyword>
<comment type="function">
    <text evidence="1">Multidrug efflux pump.</text>
</comment>
<dbReference type="Pfam" id="PF01554">
    <property type="entry name" value="MatE"/>
    <property type="match status" value="2"/>
</dbReference>
<protein>
    <recommendedName>
        <fullName evidence="4">Probable multidrug resistance protein NorM</fullName>
    </recommendedName>
    <alternativeName>
        <fullName evidence="12">Multidrug-efflux transporter</fullName>
    </alternativeName>
</protein>
<dbReference type="NCBIfam" id="TIGR00797">
    <property type="entry name" value="matE"/>
    <property type="match status" value="1"/>
</dbReference>
<dbReference type="CDD" id="cd13140">
    <property type="entry name" value="MATE_like_1"/>
    <property type="match status" value="1"/>
</dbReference>
<feature type="transmembrane region" description="Helical" evidence="13">
    <location>
        <begin position="241"/>
        <end position="267"/>
    </location>
</feature>
<dbReference type="InterPro" id="IPR050222">
    <property type="entry name" value="MATE_MdtK"/>
</dbReference>
<dbReference type="PANTHER" id="PTHR43298:SF2">
    <property type="entry name" value="FMN_FAD EXPORTER YEEO-RELATED"/>
    <property type="match status" value="1"/>
</dbReference>
<evidence type="ECO:0000313" key="15">
    <source>
        <dbReference type="Proteomes" id="UP000215694"/>
    </source>
</evidence>
<evidence type="ECO:0000256" key="11">
    <source>
        <dbReference type="ARBA" id="ARBA00023136"/>
    </source>
</evidence>
<feature type="transmembrane region" description="Helical" evidence="13">
    <location>
        <begin position="287"/>
        <end position="309"/>
    </location>
</feature>
<feature type="transmembrane region" description="Helical" evidence="13">
    <location>
        <begin position="48"/>
        <end position="68"/>
    </location>
</feature>
<comment type="similarity">
    <text evidence="3">Belongs to the multi antimicrobial extrusion (MATE) (TC 2.A.66.1) family.</text>
</comment>